<dbReference type="EMBL" id="FTMX01000003">
    <property type="protein sequence ID" value="SIR38034.1"/>
    <property type="molecule type" value="Genomic_DNA"/>
</dbReference>
<evidence type="ECO:0000256" key="1">
    <source>
        <dbReference type="SAM" id="Phobius"/>
    </source>
</evidence>
<protein>
    <submittedName>
        <fullName evidence="2">Uncharacterized protein</fullName>
    </submittedName>
</protein>
<feature type="transmembrane region" description="Helical" evidence="1">
    <location>
        <begin position="6"/>
        <end position="36"/>
    </location>
</feature>
<reference evidence="2 3" key="1">
    <citation type="submission" date="2017-01" db="EMBL/GenBank/DDBJ databases">
        <authorList>
            <person name="Varghese N."/>
            <person name="Submissions S."/>
        </authorList>
    </citation>
    <scope>NUCLEOTIDE SEQUENCE [LARGE SCALE GENOMIC DNA]</scope>
    <source>
        <strain evidence="2 3">RUG2-6</strain>
    </source>
</reference>
<gene>
    <name evidence="2" type="ORF">SAMN05878482_103481</name>
</gene>
<keyword evidence="1" id="KW-0812">Transmembrane</keyword>
<accession>A0A9X8WKU1</accession>
<proteinExistence type="predicted"/>
<dbReference type="AlphaFoldDB" id="A0A9X8WKU1"/>
<keyword evidence="1" id="KW-0472">Membrane</keyword>
<organism evidence="2 3">
    <name type="scientific">Peribacillus simplex</name>
    <dbReference type="NCBI Taxonomy" id="1478"/>
    <lineage>
        <taxon>Bacteria</taxon>
        <taxon>Bacillati</taxon>
        <taxon>Bacillota</taxon>
        <taxon>Bacilli</taxon>
        <taxon>Bacillales</taxon>
        <taxon>Bacillaceae</taxon>
        <taxon>Peribacillus</taxon>
    </lineage>
</organism>
<dbReference type="Proteomes" id="UP000185829">
    <property type="component" value="Unassembled WGS sequence"/>
</dbReference>
<evidence type="ECO:0000313" key="3">
    <source>
        <dbReference type="Proteomes" id="UP000185829"/>
    </source>
</evidence>
<comment type="caution">
    <text evidence="2">The sequence shown here is derived from an EMBL/GenBank/DDBJ whole genome shotgun (WGS) entry which is preliminary data.</text>
</comment>
<evidence type="ECO:0000313" key="2">
    <source>
        <dbReference type="EMBL" id="SIR38034.1"/>
    </source>
</evidence>
<sequence>MEITLFFLKLMFVVLSGIVEIVGLVAVNVIAIYLLFKK</sequence>
<keyword evidence="1" id="KW-1133">Transmembrane helix</keyword>
<name>A0A9X8WKU1_9BACI</name>